<keyword evidence="4 10" id="KW-0808">Transferase</keyword>
<dbReference type="GO" id="GO:0016740">
    <property type="term" value="F:transferase activity"/>
    <property type="evidence" value="ECO:0007669"/>
    <property type="project" value="UniProtKB-UniRule"/>
</dbReference>
<evidence type="ECO:0000313" key="13">
    <source>
        <dbReference type="Proteomes" id="UP000321168"/>
    </source>
</evidence>
<dbReference type="EC" id="2.7.1.180" evidence="1 10"/>
<sequence length="336" mass="37209">MYQKKMYPSMTLEVNHKIKKALPIGGAFFCFLLCLACGDLTNQKQEIRGYAQGTTYNISFYGNASKSELQSGIDSMLLRMDHALSNYKASSQIFQLNQSTDTIYTLEDSCGFWKRVWLVSKEVHQKSKGAFDPSIYPLVKTYGFGPNQKPSIDSTANIDSLKALVGFENWSASWKDGKSFTLQKPLGAQLDFNAVAQGMAVDLISEFLESNNIKSYFVELGGEVRVGEPKPGNLPWVLGIETPNNTTERTLSDTLQIKNISVATSGSNRKYYEQDGKRYSHAINAKTAAPVSHNVLSVTIKHKSCAYADAWATAALVLGEESKVLLEEESIGFIFQ</sequence>
<dbReference type="SUPFAM" id="SSF143631">
    <property type="entry name" value="ApbE-like"/>
    <property type="match status" value="1"/>
</dbReference>
<evidence type="ECO:0000256" key="6">
    <source>
        <dbReference type="ARBA" id="ARBA00022827"/>
    </source>
</evidence>
<dbReference type="EMBL" id="VORB01000006">
    <property type="protein sequence ID" value="TXC78584.1"/>
    <property type="molecule type" value="Genomic_DNA"/>
</dbReference>
<dbReference type="Pfam" id="PF02424">
    <property type="entry name" value="ApbE"/>
    <property type="match status" value="1"/>
</dbReference>
<organism evidence="12 13">
    <name type="scientific">Luteibaculum oceani</name>
    <dbReference type="NCBI Taxonomy" id="1294296"/>
    <lineage>
        <taxon>Bacteria</taxon>
        <taxon>Pseudomonadati</taxon>
        <taxon>Bacteroidota</taxon>
        <taxon>Flavobacteriia</taxon>
        <taxon>Flavobacteriales</taxon>
        <taxon>Luteibaculaceae</taxon>
        <taxon>Luteibaculum</taxon>
    </lineage>
</organism>
<feature type="binding site" evidence="11">
    <location>
        <position position="309"/>
    </location>
    <ligand>
        <name>Mg(2+)</name>
        <dbReference type="ChEBI" id="CHEBI:18420"/>
    </ligand>
</feature>
<evidence type="ECO:0000256" key="4">
    <source>
        <dbReference type="ARBA" id="ARBA00022679"/>
    </source>
</evidence>
<evidence type="ECO:0000256" key="11">
    <source>
        <dbReference type="PIRSR" id="PIRSR006268-2"/>
    </source>
</evidence>
<dbReference type="PIRSF" id="PIRSF006268">
    <property type="entry name" value="ApbE"/>
    <property type="match status" value="1"/>
</dbReference>
<accession>A0A5C6V0W2</accession>
<evidence type="ECO:0000256" key="1">
    <source>
        <dbReference type="ARBA" id="ARBA00011955"/>
    </source>
</evidence>
<evidence type="ECO:0000256" key="8">
    <source>
        <dbReference type="ARBA" id="ARBA00031306"/>
    </source>
</evidence>
<comment type="caution">
    <text evidence="12">The sequence shown here is derived from an EMBL/GenBank/DDBJ whole genome shotgun (WGS) entry which is preliminary data.</text>
</comment>
<dbReference type="InterPro" id="IPR003374">
    <property type="entry name" value="ApbE-like_sf"/>
</dbReference>
<dbReference type="OrthoDB" id="9778595at2"/>
<evidence type="ECO:0000256" key="5">
    <source>
        <dbReference type="ARBA" id="ARBA00022723"/>
    </source>
</evidence>
<comment type="cofactor">
    <cofactor evidence="11">
        <name>Mg(2+)</name>
        <dbReference type="ChEBI" id="CHEBI:18420"/>
    </cofactor>
    <cofactor evidence="11">
        <name>Mn(2+)</name>
        <dbReference type="ChEBI" id="CHEBI:29035"/>
    </cofactor>
    <text evidence="11">Magnesium. Can also use manganese.</text>
</comment>
<name>A0A5C6V0W2_9FLAO</name>
<evidence type="ECO:0000313" key="12">
    <source>
        <dbReference type="EMBL" id="TXC78584.1"/>
    </source>
</evidence>
<evidence type="ECO:0000256" key="7">
    <source>
        <dbReference type="ARBA" id="ARBA00022842"/>
    </source>
</evidence>
<feature type="binding site" evidence="11">
    <location>
        <position position="313"/>
    </location>
    <ligand>
        <name>Mg(2+)</name>
        <dbReference type="ChEBI" id="CHEBI:18420"/>
    </ligand>
</feature>
<dbReference type="Proteomes" id="UP000321168">
    <property type="component" value="Unassembled WGS sequence"/>
</dbReference>
<comment type="similarity">
    <text evidence="10">Belongs to the ApbE family.</text>
</comment>
<evidence type="ECO:0000256" key="3">
    <source>
        <dbReference type="ARBA" id="ARBA00022630"/>
    </source>
</evidence>
<dbReference type="PANTHER" id="PTHR30040:SF2">
    <property type="entry name" value="FAD:PROTEIN FMN TRANSFERASE"/>
    <property type="match status" value="1"/>
</dbReference>
<keyword evidence="6 10" id="KW-0274">FAD</keyword>
<proteinExistence type="inferred from homology"/>
<feature type="binding site" evidence="11">
    <location>
        <position position="194"/>
    </location>
    <ligand>
        <name>Mg(2+)</name>
        <dbReference type="ChEBI" id="CHEBI:18420"/>
    </ligand>
</feature>
<keyword evidence="5 10" id="KW-0479">Metal-binding</keyword>
<evidence type="ECO:0000256" key="2">
    <source>
        <dbReference type="ARBA" id="ARBA00016337"/>
    </source>
</evidence>
<dbReference type="GO" id="GO:0046872">
    <property type="term" value="F:metal ion binding"/>
    <property type="evidence" value="ECO:0007669"/>
    <property type="project" value="UniProtKB-UniRule"/>
</dbReference>
<dbReference type="AlphaFoldDB" id="A0A5C6V0W2"/>
<evidence type="ECO:0000256" key="9">
    <source>
        <dbReference type="ARBA" id="ARBA00048540"/>
    </source>
</evidence>
<reference evidence="12 13" key="1">
    <citation type="submission" date="2019-08" db="EMBL/GenBank/DDBJ databases">
        <title>Genome of Luteibaculum oceani JCM 18817.</title>
        <authorList>
            <person name="Bowman J.P."/>
        </authorList>
    </citation>
    <scope>NUCLEOTIDE SEQUENCE [LARGE SCALE GENOMIC DNA]</scope>
    <source>
        <strain evidence="12 13">JCM 18817</strain>
    </source>
</reference>
<protein>
    <recommendedName>
        <fullName evidence="2 10">FAD:protein FMN transferase</fullName>
        <ecNumber evidence="1 10">2.7.1.180</ecNumber>
    </recommendedName>
    <alternativeName>
        <fullName evidence="8 10">Flavin transferase</fullName>
    </alternativeName>
</protein>
<keyword evidence="3 10" id="KW-0285">Flavoprotein</keyword>
<evidence type="ECO:0000256" key="10">
    <source>
        <dbReference type="PIRNR" id="PIRNR006268"/>
    </source>
</evidence>
<dbReference type="PANTHER" id="PTHR30040">
    <property type="entry name" value="THIAMINE BIOSYNTHESIS LIPOPROTEIN APBE"/>
    <property type="match status" value="1"/>
</dbReference>
<dbReference type="Gene3D" id="3.10.520.10">
    <property type="entry name" value="ApbE-like domains"/>
    <property type="match status" value="1"/>
</dbReference>
<comment type="catalytic activity">
    <reaction evidence="9 10">
        <text>L-threonyl-[protein] + FAD = FMN-L-threonyl-[protein] + AMP + H(+)</text>
        <dbReference type="Rhea" id="RHEA:36847"/>
        <dbReference type="Rhea" id="RHEA-COMP:11060"/>
        <dbReference type="Rhea" id="RHEA-COMP:11061"/>
        <dbReference type="ChEBI" id="CHEBI:15378"/>
        <dbReference type="ChEBI" id="CHEBI:30013"/>
        <dbReference type="ChEBI" id="CHEBI:57692"/>
        <dbReference type="ChEBI" id="CHEBI:74257"/>
        <dbReference type="ChEBI" id="CHEBI:456215"/>
        <dbReference type="EC" id="2.7.1.180"/>
    </reaction>
</comment>
<gene>
    <name evidence="12" type="ORF">FRX97_07660</name>
</gene>
<keyword evidence="13" id="KW-1185">Reference proteome</keyword>
<dbReference type="InterPro" id="IPR024932">
    <property type="entry name" value="ApbE"/>
</dbReference>
<keyword evidence="7 10" id="KW-0460">Magnesium</keyword>